<gene>
    <name evidence="2" type="ORF">SAMN04488012_106180</name>
</gene>
<dbReference type="AlphaFoldDB" id="A0A1M6HWM1"/>
<sequence length="144" mass="15359">MNTLPDFDRLARLERLAARMDTAFGIPGTRYRIGWDTLLGLVPGVGDALALTPAAYIVLESHRMGLPRHKLVRQGVNCAVDFAVGSVPILGDLFDAGFKANRRNVAILREDLERRAAAATPTQKAPAKGEGHLSSHHPGLGGGA</sequence>
<name>A0A1M6HWM1_9RHOB</name>
<evidence type="ECO:0000313" key="3">
    <source>
        <dbReference type="Proteomes" id="UP000184040"/>
    </source>
</evidence>
<proteinExistence type="predicted"/>
<organism evidence="2 3">
    <name type="scientific">Palleronia salina</name>
    <dbReference type="NCBI Taxonomy" id="313368"/>
    <lineage>
        <taxon>Bacteria</taxon>
        <taxon>Pseudomonadati</taxon>
        <taxon>Pseudomonadota</taxon>
        <taxon>Alphaproteobacteria</taxon>
        <taxon>Rhodobacterales</taxon>
        <taxon>Roseobacteraceae</taxon>
        <taxon>Palleronia</taxon>
    </lineage>
</organism>
<keyword evidence="3" id="KW-1185">Reference proteome</keyword>
<dbReference type="EMBL" id="FQZA01000006">
    <property type="protein sequence ID" value="SHJ26543.1"/>
    <property type="molecule type" value="Genomic_DNA"/>
</dbReference>
<dbReference type="PANTHER" id="PTHR35519">
    <property type="entry name" value="MEMBRANE PROTEINS"/>
    <property type="match status" value="1"/>
</dbReference>
<dbReference type="Pfam" id="PF13430">
    <property type="entry name" value="DUF4112"/>
    <property type="match status" value="1"/>
</dbReference>
<evidence type="ECO:0000313" key="2">
    <source>
        <dbReference type="EMBL" id="SHJ26543.1"/>
    </source>
</evidence>
<evidence type="ECO:0008006" key="4">
    <source>
        <dbReference type="Google" id="ProtNLM"/>
    </source>
</evidence>
<protein>
    <recommendedName>
        <fullName evidence="4">DUF4112 domain-containing protein</fullName>
    </recommendedName>
</protein>
<dbReference type="RefSeq" id="WP_073128799.1">
    <property type="nucleotide sequence ID" value="NZ_FQZA01000006.1"/>
</dbReference>
<feature type="region of interest" description="Disordered" evidence="1">
    <location>
        <begin position="117"/>
        <end position="144"/>
    </location>
</feature>
<dbReference type="Proteomes" id="UP000184040">
    <property type="component" value="Unassembled WGS sequence"/>
</dbReference>
<accession>A0A1M6HWM1</accession>
<dbReference type="PANTHER" id="PTHR35519:SF2">
    <property type="entry name" value="PH DOMAIN PROTEIN"/>
    <property type="match status" value="1"/>
</dbReference>
<dbReference type="STRING" id="313368.SAMN04488012_106180"/>
<evidence type="ECO:0000256" key="1">
    <source>
        <dbReference type="SAM" id="MobiDB-lite"/>
    </source>
</evidence>
<feature type="compositionally biased region" description="Low complexity" evidence="1">
    <location>
        <begin position="117"/>
        <end position="126"/>
    </location>
</feature>
<reference evidence="2 3" key="1">
    <citation type="submission" date="2016-11" db="EMBL/GenBank/DDBJ databases">
        <authorList>
            <person name="Jaros S."/>
            <person name="Januszkiewicz K."/>
            <person name="Wedrychowicz H."/>
        </authorList>
    </citation>
    <scope>NUCLEOTIDE SEQUENCE [LARGE SCALE GENOMIC DNA]</scope>
    <source>
        <strain evidence="2 3">DSM 26892</strain>
    </source>
</reference>
<dbReference type="InterPro" id="IPR025187">
    <property type="entry name" value="DUF4112"/>
</dbReference>